<reference evidence="1" key="2">
    <citation type="submission" date="2016-08" db="EMBL/GenBank/DDBJ databases">
        <authorList>
            <person name="Seilhamer J.J."/>
        </authorList>
    </citation>
    <scope>NUCLEOTIDE SEQUENCE [LARGE SCALE GENOMIC DNA]</scope>
    <source>
        <strain evidence="1">SA1</strain>
    </source>
</reference>
<dbReference type="eggNOG" id="COG0645">
    <property type="taxonomic scope" value="Bacteria"/>
</dbReference>
<dbReference type="EMBL" id="CP017075">
    <property type="protein sequence ID" value="AOR75864.1"/>
    <property type="molecule type" value="Genomic_DNA"/>
</dbReference>
<dbReference type="KEGG" id="nre:BES08_03185"/>
<evidence type="ECO:0000313" key="3">
    <source>
        <dbReference type="Proteomes" id="UP000024329"/>
    </source>
</evidence>
<proteinExistence type="predicted"/>
<dbReference type="Proteomes" id="UP000024329">
    <property type="component" value="Unassembled WGS sequence"/>
</dbReference>
<keyword evidence="4" id="KW-1185">Reference proteome</keyword>
<reference evidence="4" key="3">
    <citation type="journal article" date="2017" name="J. Biotechnol.">
        <title>Complete genome sequence of Novosphingobium resinovorum SA1, a versatile xenobiotic-degrading bacterium capable of utilizing sulfanilic acid.</title>
        <authorList>
            <person name="Hegedus B."/>
            <person name="Kos P.B."/>
            <person name="Balint B."/>
            <person name="Maroti G."/>
            <person name="Gan H.M."/>
            <person name="Perei K."/>
            <person name="Rakhely G."/>
        </authorList>
    </citation>
    <scope>NUCLEOTIDE SEQUENCE [LARGE SCALE GENOMIC DNA]</scope>
    <source>
        <strain evidence="4">SA1</strain>
    </source>
</reference>
<accession>A0A031K6P0</accession>
<evidence type="ECO:0000313" key="2">
    <source>
        <dbReference type="EMBL" id="EZP84864.1"/>
    </source>
</evidence>
<dbReference type="RefSeq" id="WP_036522954.1">
    <property type="nucleotide sequence ID" value="NZ_CP017075.1"/>
</dbReference>
<dbReference type="EMBL" id="JFYZ01000001">
    <property type="protein sequence ID" value="EZP84864.1"/>
    <property type="molecule type" value="Genomic_DNA"/>
</dbReference>
<dbReference type="AlphaFoldDB" id="A0A031K6P0"/>
<evidence type="ECO:0000313" key="4">
    <source>
        <dbReference type="Proteomes" id="UP000094626"/>
    </source>
</evidence>
<evidence type="ECO:0000313" key="1">
    <source>
        <dbReference type="EMBL" id="AOR75864.1"/>
    </source>
</evidence>
<organism evidence="2 3">
    <name type="scientific">Novosphingobium resinovorum</name>
    <dbReference type="NCBI Taxonomy" id="158500"/>
    <lineage>
        <taxon>Bacteria</taxon>
        <taxon>Pseudomonadati</taxon>
        <taxon>Pseudomonadota</taxon>
        <taxon>Alphaproteobacteria</taxon>
        <taxon>Sphingomonadales</taxon>
        <taxon>Sphingomonadaceae</taxon>
        <taxon>Novosphingobium</taxon>
    </lineage>
</organism>
<protein>
    <submittedName>
        <fullName evidence="2">Uncharacterized protein</fullName>
    </submittedName>
</protein>
<name>A0A031K6P0_9SPHN</name>
<reference evidence="2 3" key="1">
    <citation type="submission" date="2014-03" db="EMBL/GenBank/DDBJ databases">
        <title>Whole genome sequence of Novosphingobium resinovorum KF1.</title>
        <authorList>
            <person name="Gan H.M."/>
            <person name="Gan H.Y."/>
            <person name="Chew T.H."/>
            <person name="Savka M.A."/>
        </authorList>
    </citation>
    <scope>NUCLEOTIDE SEQUENCE [LARGE SCALE GENOMIC DNA]</scope>
    <source>
        <strain evidence="2 3">KF1</strain>
    </source>
</reference>
<dbReference type="STRING" id="158500.BES08_03185"/>
<gene>
    <name evidence="1" type="ORF">BES08_03185</name>
    <name evidence="2" type="ORF">BV97_00626</name>
</gene>
<dbReference type="PATRIC" id="fig|158500.4.peg.642"/>
<sequence>MIDQAAHPADTQAVEAALRRDLVRGDAAAASALPVLRYLVAAEQNAALSEEILARVKGILADIAGQLLDALIGSADRRAHAPEEIAVLTRAFLDEPVLLAHIHAAALEWQLTERLQERIGLDPVASPLIRERAGCGDALARGFLAAQANWSQGQRRMALPLAELPDAVLEAVLAILRALVGAEPALSERASAVEAEARRHHAAHANRLQWAERLVADLDTETALSISHAGVALFLTALSLRSGEPRDVAATATQPGQQARLALSLLAAQLPSGLAEEQVLAIHAGANLPNGLSGIDAWRAASILSNGATSR</sequence>
<dbReference type="OrthoDB" id="7390251at2"/>
<dbReference type="Proteomes" id="UP000094626">
    <property type="component" value="Chromosome"/>
</dbReference>